<evidence type="ECO:0000256" key="1">
    <source>
        <dbReference type="ARBA" id="ARBA00005564"/>
    </source>
</evidence>
<dbReference type="InterPro" id="IPR050282">
    <property type="entry name" value="Cycloisomerase_2"/>
</dbReference>
<accession>A0ABP8ADB9</accession>
<gene>
    <name evidence="3" type="ORF">GCM10022287_37910</name>
</gene>
<organism evidence="3 4">
    <name type="scientific">Gryllotalpicola koreensis</name>
    <dbReference type="NCBI Taxonomy" id="993086"/>
    <lineage>
        <taxon>Bacteria</taxon>
        <taxon>Bacillati</taxon>
        <taxon>Actinomycetota</taxon>
        <taxon>Actinomycetes</taxon>
        <taxon>Micrococcales</taxon>
        <taxon>Microbacteriaceae</taxon>
        <taxon>Gryllotalpicola</taxon>
    </lineage>
</organism>
<dbReference type="Proteomes" id="UP001501079">
    <property type="component" value="Unassembled WGS sequence"/>
</dbReference>
<dbReference type="PANTHER" id="PTHR30344">
    <property type="entry name" value="6-PHOSPHOGLUCONOLACTONASE-RELATED"/>
    <property type="match status" value="1"/>
</dbReference>
<evidence type="ECO:0008006" key="5">
    <source>
        <dbReference type="Google" id="ProtNLM"/>
    </source>
</evidence>
<reference evidence="4" key="1">
    <citation type="journal article" date="2019" name="Int. J. Syst. Evol. Microbiol.">
        <title>The Global Catalogue of Microorganisms (GCM) 10K type strain sequencing project: providing services to taxonomists for standard genome sequencing and annotation.</title>
        <authorList>
            <consortium name="The Broad Institute Genomics Platform"/>
            <consortium name="The Broad Institute Genome Sequencing Center for Infectious Disease"/>
            <person name="Wu L."/>
            <person name="Ma J."/>
        </authorList>
    </citation>
    <scope>NUCLEOTIDE SEQUENCE [LARGE SCALE GENOMIC DNA]</scope>
    <source>
        <strain evidence="4">JCM 17591</strain>
    </source>
</reference>
<dbReference type="SUPFAM" id="SSF75011">
    <property type="entry name" value="3-carboxy-cis,cis-mucoante lactonizing enzyme"/>
    <property type="match status" value="1"/>
</dbReference>
<dbReference type="InterPro" id="IPR015943">
    <property type="entry name" value="WD40/YVTN_repeat-like_dom_sf"/>
</dbReference>
<feature type="signal peptide" evidence="2">
    <location>
        <begin position="1"/>
        <end position="27"/>
    </location>
</feature>
<comment type="caution">
    <text evidence="3">The sequence shown here is derived from an EMBL/GenBank/DDBJ whole genome shotgun (WGS) entry which is preliminary data.</text>
</comment>
<dbReference type="PANTHER" id="PTHR30344:SF1">
    <property type="entry name" value="6-PHOSPHOGLUCONOLACTONASE"/>
    <property type="match status" value="1"/>
</dbReference>
<proteinExistence type="inferred from homology"/>
<name>A0ABP8ADB9_9MICO</name>
<keyword evidence="2" id="KW-0732">Signal</keyword>
<dbReference type="Gene3D" id="2.130.10.10">
    <property type="entry name" value="YVTN repeat-like/Quinoprotein amine dehydrogenase"/>
    <property type="match status" value="2"/>
</dbReference>
<evidence type="ECO:0000256" key="2">
    <source>
        <dbReference type="SAM" id="SignalP"/>
    </source>
</evidence>
<protein>
    <recommendedName>
        <fullName evidence="5">Lactonase family protein</fullName>
    </recommendedName>
</protein>
<dbReference type="EMBL" id="BAABBW010000008">
    <property type="protein sequence ID" value="GAA4181924.1"/>
    <property type="molecule type" value="Genomic_DNA"/>
</dbReference>
<evidence type="ECO:0000313" key="4">
    <source>
        <dbReference type="Proteomes" id="UP001501079"/>
    </source>
</evidence>
<keyword evidence="4" id="KW-1185">Reference proteome</keyword>
<dbReference type="RefSeq" id="WP_344757433.1">
    <property type="nucleotide sequence ID" value="NZ_BAABBW010000008.1"/>
</dbReference>
<sequence length="378" mass="37974">MKTIARLGIATAAAGLFVGLGATAADAAPAAPAWHPNPAVGTVFVQNDAVFGNQIVSFDRLQDGTLRQAGVYTTGGRGLALDGSVVDHLASQSSLARSGQSLFAVNAGSNTITNFAVAGDRLVRHQTLGSGGQAPVSIAARRNLVYVLNARGGGSIQGYLNLGGSLVAVPSWHRSLGLDPNATPEFTHTPAQIAFTPDGSKIVVSTKGNTSAFEVFPLGLLGPAAKPVVSTFAGDVPFGFQFDAAGQLIASEAGPNAVASFTVHPNGTLTKDAEQATGQQATCWIVVDGTHVYASNAGSGTLSGYQLGRDGALAPTGVTTTDAGTVDAATSADGRYLYVQTGAAGIVDEYRVAADGGLQKIGAVTVPNGVGGEGIVAD</sequence>
<comment type="similarity">
    <text evidence="1">Belongs to the cycloisomerase 2 family.</text>
</comment>
<dbReference type="Pfam" id="PF10282">
    <property type="entry name" value="Lactonase"/>
    <property type="match status" value="1"/>
</dbReference>
<dbReference type="InterPro" id="IPR019405">
    <property type="entry name" value="Lactonase_7-beta_prop"/>
</dbReference>
<feature type="chain" id="PRO_5047438642" description="Lactonase family protein" evidence="2">
    <location>
        <begin position="28"/>
        <end position="378"/>
    </location>
</feature>
<evidence type="ECO:0000313" key="3">
    <source>
        <dbReference type="EMBL" id="GAA4181924.1"/>
    </source>
</evidence>